<feature type="region of interest" description="Disordered" evidence="1">
    <location>
        <begin position="69"/>
        <end position="293"/>
    </location>
</feature>
<dbReference type="Pfam" id="PF15293">
    <property type="entry name" value="NUFIP2"/>
    <property type="match status" value="1"/>
</dbReference>
<feature type="region of interest" description="Disordered" evidence="1">
    <location>
        <begin position="376"/>
        <end position="396"/>
    </location>
</feature>
<dbReference type="PANTHER" id="PTHR28333:SF2">
    <property type="entry name" value="FMR1-INTERACTING PROTEIN NUFIP2"/>
    <property type="match status" value="1"/>
</dbReference>
<feature type="compositionally biased region" description="Basic and acidic residues" evidence="1">
    <location>
        <begin position="1"/>
        <end position="10"/>
    </location>
</feature>
<dbReference type="InterPro" id="IPR032747">
    <property type="entry name" value="NUFIP2"/>
</dbReference>
<sequence length="648" mass="67198">MEDRPSDRAHEKRYHHGGESSPSRTKTSLKNDPSQCQLQETQTKKTGNGKVNGGAAERECATLSASDSVGVAYPANGNGHQSPLDYNWRSKHSGRAHCAVSKLGSRSHRNGVMDGRSDRAPDLLALEGKELPALPNGVSLPLGPGFLTNGYPGNKPLAGPDNDGSGSESGYATPKKRKALRNGGSKGGAPAAHPPREPPAPEPPGPAAKAETRTNKPLSVSTVTAVPTTTPPLPTATCEPQRKNLEAKATGAFSKKQDERPGKTKPNVSATSKEKEDPWTLFKPPPVFPVDNSSAKIVPKISYASKVKENLNKAGGESAARPGSPSAQLPALGRPSQVPMSAMKTIRSSGFANGSLCPGEGNAYSLSGTLFASTVPPEDIAPPAEEGGGVPNSASAPALVVGESRKPGFFVYPLAPSSSNMQLALPSGRQADPPASPTPAPDPSSAPANQKALGDIFQNQWGLSFINEPSAGPEGGVGGVGGGRRVSGKGKVLEVTFQGDCPATLPAPHEAPKATALPPKAHEVEKRTTPQSHGSVLKAGPPPASPPLRDGTPPAPGPDGQKDDAEARSLGALVFASPKDPPTPTEPPRESPRAPAPPKGLDRGSWGLFDLKAAVNYHTKEMECILHLQKQDPKRVVLYGESKDGPNQ</sequence>
<dbReference type="Proteomes" id="UP001152803">
    <property type="component" value="Unassembled WGS sequence"/>
</dbReference>
<reference evidence="2" key="1">
    <citation type="journal article" date="2023" name="Science">
        <title>Genome structures resolve the early diversification of teleost fishes.</title>
        <authorList>
            <person name="Parey E."/>
            <person name="Louis A."/>
            <person name="Montfort J."/>
            <person name="Bouchez O."/>
            <person name="Roques C."/>
            <person name="Iampietro C."/>
            <person name="Lluch J."/>
            <person name="Castinel A."/>
            <person name="Donnadieu C."/>
            <person name="Desvignes T."/>
            <person name="Floi Bucao C."/>
            <person name="Jouanno E."/>
            <person name="Wen M."/>
            <person name="Mejri S."/>
            <person name="Dirks R."/>
            <person name="Jansen H."/>
            <person name="Henkel C."/>
            <person name="Chen W.J."/>
            <person name="Zahm M."/>
            <person name="Cabau C."/>
            <person name="Klopp C."/>
            <person name="Thompson A.W."/>
            <person name="Robinson-Rechavi M."/>
            <person name="Braasch I."/>
            <person name="Lecointre G."/>
            <person name="Bobe J."/>
            <person name="Postlethwait J.H."/>
            <person name="Berthelot C."/>
            <person name="Roest Crollius H."/>
            <person name="Guiguen Y."/>
        </authorList>
    </citation>
    <scope>NUCLEOTIDE SEQUENCE</scope>
    <source>
        <strain evidence="2">Concon-B</strain>
    </source>
</reference>
<feature type="compositionally biased region" description="Pro residues" evidence="1">
    <location>
        <begin position="197"/>
        <end position="206"/>
    </location>
</feature>
<keyword evidence="3" id="KW-1185">Reference proteome</keyword>
<evidence type="ECO:0000256" key="1">
    <source>
        <dbReference type="SAM" id="MobiDB-lite"/>
    </source>
</evidence>
<feature type="region of interest" description="Disordered" evidence="1">
    <location>
        <begin position="421"/>
        <end position="487"/>
    </location>
</feature>
<feature type="compositionally biased region" description="Pro residues" evidence="1">
    <location>
        <begin position="434"/>
        <end position="444"/>
    </location>
</feature>
<name>A0A9Q1D378_CONCO</name>
<dbReference type="AlphaFoldDB" id="A0A9Q1D378"/>
<dbReference type="GO" id="GO:0005654">
    <property type="term" value="C:nucleoplasm"/>
    <property type="evidence" value="ECO:0007669"/>
    <property type="project" value="TreeGrafter"/>
</dbReference>
<gene>
    <name evidence="2" type="ORF">COCON_G00191380</name>
</gene>
<comment type="caution">
    <text evidence="2">The sequence shown here is derived from an EMBL/GenBank/DDBJ whole genome shotgun (WGS) entry which is preliminary data.</text>
</comment>
<dbReference type="PANTHER" id="PTHR28333">
    <property type="entry name" value="NUCLEAR FRAGILE X MENTAL RETARDATION-INTERACTING PROTEIN 2"/>
    <property type="match status" value="1"/>
</dbReference>
<proteinExistence type="predicted"/>
<evidence type="ECO:0008006" key="4">
    <source>
        <dbReference type="Google" id="ProtNLM"/>
    </source>
</evidence>
<accession>A0A9Q1D378</accession>
<organism evidence="2 3">
    <name type="scientific">Conger conger</name>
    <name type="common">Conger eel</name>
    <name type="synonym">Muraena conger</name>
    <dbReference type="NCBI Taxonomy" id="82655"/>
    <lineage>
        <taxon>Eukaryota</taxon>
        <taxon>Metazoa</taxon>
        <taxon>Chordata</taxon>
        <taxon>Craniata</taxon>
        <taxon>Vertebrata</taxon>
        <taxon>Euteleostomi</taxon>
        <taxon>Actinopterygii</taxon>
        <taxon>Neopterygii</taxon>
        <taxon>Teleostei</taxon>
        <taxon>Anguilliformes</taxon>
        <taxon>Congridae</taxon>
        <taxon>Conger</taxon>
    </lineage>
</organism>
<evidence type="ECO:0000313" key="3">
    <source>
        <dbReference type="Proteomes" id="UP001152803"/>
    </source>
</evidence>
<feature type="region of interest" description="Disordered" evidence="1">
    <location>
        <begin position="500"/>
        <end position="605"/>
    </location>
</feature>
<feature type="region of interest" description="Disordered" evidence="1">
    <location>
        <begin position="312"/>
        <end position="339"/>
    </location>
</feature>
<dbReference type="GO" id="GO:0003723">
    <property type="term" value="F:RNA binding"/>
    <property type="evidence" value="ECO:0007669"/>
    <property type="project" value="InterPro"/>
</dbReference>
<feature type="compositionally biased region" description="Polar residues" evidence="1">
    <location>
        <begin position="20"/>
        <end position="41"/>
    </location>
</feature>
<dbReference type="GO" id="GO:0010494">
    <property type="term" value="C:cytoplasmic stress granule"/>
    <property type="evidence" value="ECO:0007669"/>
    <property type="project" value="TreeGrafter"/>
</dbReference>
<protein>
    <recommendedName>
        <fullName evidence="4">Nuclear fragile X mental retardation-interacting protein 2</fullName>
    </recommendedName>
</protein>
<dbReference type="OrthoDB" id="8849279at2759"/>
<evidence type="ECO:0000313" key="2">
    <source>
        <dbReference type="EMBL" id="KAJ8256986.1"/>
    </source>
</evidence>
<dbReference type="EMBL" id="JAFJMO010000014">
    <property type="protein sequence ID" value="KAJ8256986.1"/>
    <property type="molecule type" value="Genomic_DNA"/>
</dbReference>
<feature type="compositionally biased region" description="Gly residues" evidence="1">
    <location>
        <begin position="473"/>
        <end position="485"/>
    </location>
</feature>
<feature type="compositionally biased region" description="Low complexity" evidence="1">
    <location>
        <begin position="217"/>
        <end position="228"/>
    </location>
</feature>
<feature type="region of interest" description="Disordered" evidence="1">
    <location>
        <begin position="1"/>
        <end position="54"/>
    </location>
</feature>